<dbReference type="InterPro" id="IPR009057">
    <property type="entry name" value="Homeodomain-like_sf"/>
</dbReference>
<organism evidence="3 4">
    <name type="scientific">Peronospora matthiolae</name>
    <dbReference type="NCBI Taxonomy" id="2874970"/>
    <lineage>
        <taxon>Eukaryota</taxon>
        <taxon>Sar</taxon>
        <taxon>Stramenopiles</taxon>
        <taxon>Oomycota</taxon>
        <taxon>Peronosporomycetes</taxon>
        <taxon>Peronosporales</taxon>
        <taxon>Peronosporaceae</taxon>
        <taxon>Peronospora</taxon>
    </lineage>
</organism>
<keyword evidence="1" id="KW-0238">DNA-binding</keyword>
<dbReference type="SMART" id="SM00674">
    <property type="entry name" value="CENPB"/>
    <property type="match status" value="1"/>
</dbReference>
<dbReference type="EMBL" id="CAKLBY020000016">
    <property type="protein sequence ID" value="CAK7900402.1"/>
    <property type="molecule type" value="Genomic_DNA"/>
</dbReference>
<proteinExistence type="predicted"/>
<dbReference type="InterPro" id="IPR006600">
    <property type="entry name" value="HTH_CenpB_DNA-bd_dom"/>
</dbReference>
<gene>
    <name evidence="3" type="ORF">PM001_LOCUS2069</name>
</gene>
<evidence type="ECO:0000259" key="2">
    <source>
        <dbReference type="PROSITE" id="PS51253"/>
    </source>
</evidence>
<comment type="caution">
    <text evidence="3">The sequence shown here is derived from an EMBL/GenBank/DDBJ whole genome shotgun (WGS) entry which is preliminary data.</text>
</comment>
<evidence type="ECO:0000256" key="1">
    <source>
        <dbReference type="ARBA" id="ARBA00023125"/>
    </source>
</evidence>
<dbReference type="Proteomes" id="UP001162060">
    <property type="component" value="Unassembled WGS sequence"/>
</dbReference>
<dbReference type="AlphaFoldDB" id="A0AAV1T6X1"/>
<feature type="domain" description="HTH CENPB-type" evidence="2">
    <location>
        <begin position="79"/>
        <end position="148"/>
    </location>
</feature>
<evidence type="ECO:0000313" key="3">
    <source>
        <dbReference type="EMBL" id="CAK7900402.1"/>
    </source>
</evidence>
<sequence>MGNSQFPNTSADKHDVRMAPQTHLSFVQKRALQTHQRQIPGLTQADLCRCALGEFGVRVARSTTSRIPREDIPVILNLRAKRQQKGRHAEMEKALFYFVLDTQSKVTLTKFILHQKANQLLEDAGATMKLSLAWVSRFKARHGIKSYRLHGDSASVELETLHQRRRELRTLLDGYAACDVFNMDETVHFYRMTPSRDLATMPLSVRRKISRAFR</sequence>
<evidence type="ECO:0000313" key="4">
    <source>
        <dbReference type="Proteomes" id="UP001162060"/>
    </source>
</evidence>
<dbReference type="GO" id="GO:0003677">
    <property type="term" value="F:DNA binding"/>
    <property type="evidence" value="ECO:0007669"/>
    <property type="project" value="UniProtKB-KW"/>
</dbReference>
<dbReference type="PROSITE" id="PS51253">
    <property type="entry name" value="HTH_CENPB"/>
    <property type="match status" value="1"/>
</dbReference>
<dbReference type="Pfam" id="PF03221">
    <property type="entry name" value="HTH_Tnp_Tc5"/>
    <property type="match status" value="1"/>
</dbReference>
<protein>
    <recommendedName>
        <fullName evidence="2">HTH CENPB-type domain-containing protein</fullName>
    </recommendedName>
</protein>
<accession>A0AAV1T6X1</accession>
<dbReference type="SUPFAM" id="SSF46689">
    <property type="entry name" value="Homeodomain-like"/>
    <property type="match status" value="1"/>
</dbReference>
<dbReference type="Gene3D" id="1.10.10.60">
    <property type="entry name" value="Homeodomain-like"/>
    <property type="match status" value="1"/>
</dbReference>
<name>A0AAV1T6X1_9STRA</name>
<reference evidence="3" key="1">
    <citation type="submission" date="2024-01" db="EMBL/GenBank/DDBJ databases">
        <authorList>
            <person name="Webb A."/>
        </authorList>
    </citation>
    <scope>NUCLEOTIDE SEQUENCE</scope>
    <source>
        <strain evidence="3">Pm1</strain>
    </source>
</reference>